<keyword evidence="1" id="KW-0812">Transmembrane</keyword>
<organism evidence="2 3">
    <name type="scientific">Flavobacterium suaedae</name>
    <dbReference type="NCBI Taxonomy" id="1767027"/>
    <lineage>
        <taxon>Bacteria</taxon>
        <taxon>Pseudomonadati</taxon>
        <taxon>Bacteroidota</taxon>
        <taxon>Flavobacteriia</taxon>
        <taxon>Flavobacteriales</taxon>
        <taxon>Flavobacteriaceae</taxon>
        <taxon>Flavobacterium</taxon>
    </lineage>
</organism>
<proteinExistence type="predicted"/>
<keyword evidence="1" id="KW-0472">Membrane</keyword>
<keyword evidence="3" id="KW-1185">Reference proteome</keyword>
<dbReference type="EMBL" id="BMJE01000007">
    <property type="protein sequence ID" value="GGB84861.1"/>
    <property type="molecule type" value="Genomic_DNA"/>
</dbReference>
<evidence type="ECO:0000313" key="2">
    <source>
        <dbReference type="EMBL" id="GGB84861.1"/>
    </source>
</evidence>
<feature type="transmembrane region" description="Helical" evidence="1">
    <location>
        <begin position="20"/>
        <end position="36"/>
    </location>
</feature>
<sequence length="71" mass="8185">MFNQAFIIIFGLPTKKTLKMFIRFLVSTIFLLVGLFNSADVVFKSTLIAIYVISLVYFAYKKLSVKKEKQV</sequence>
<feature type="transmembrane region" description="Helical" evidence="1">
    <location>
        <begin position="42"/>
        <end position="60"/>
    </location>
</feature>
<gene>
    <name evidence="2" type="ORF">GCM10007424_26140</name>
</gene>
<name>A0ABQ1K6E6_9FLAO</name>
<accession>A0ABQ1K6E6</accession>
<protein>
    <submittedName>
        <fullName evidence="2">Uncharacterized protein</fullName>
    </submittedName>
</protein>
<reference evidence="3" key="1">
    <citation type="journal article" date="2019" name="Int. J. Syst. Evol. Microbiol.">
        <title>The Global Catalogue of Microorganisms (GCM) 10K type strain sequencing project: providing services to taxonomists for standard genome sequencing and annotation.</title>
        <authorList>
            <consortium name="The Broad Institute Genomics Platform"/>
            <consortium name="The Broad Institute Genome Sequencing Center for Infectious Disease"/>
            <person name="Wu L."/>
            <person name="Ma J."/>
        </authorList>
    </citation>
    <scope>NUCLEOTIDE SEQUENCE [LARGE SCALE GENOMIC DNA]</scope>
    <source>
        <strain evidence="3">CGMCC 1.15461</strain>
    </source>
</reference>
<evidence type="ECO:0000256" key="1">
    <source>
        <dbReference type="SAM" id="Phobius"/>
    </source>
</evidence>
<dbReference type="Proteomes" id="UP000615760">
    <property type="component" value="Unassembled WGS sequence"/>
</dbReference>
<comment type="caution">
    <text evidence="2">The sequence shown here is derived from an EMBL/GenBank/DDBJ whole genome shotgun (WGS) entry which is preliminary data.</text>
</comment>
<keyword evidence="1" id="KW-1133">Transmembrane helix</keyword>
<evidence type="ECO:0000313" key="3">
    <source>
        <dbReference type="Proteomes" id="UP000615760"/>
    </source>
</evidence>